<reference evidence="1" key="1">
    <citation type="submission" date="2020-07" db="EMBL/GenBank/DDBJ databases">
        <title>Clarias magur genome sequencing, assembly and annotation.</title>
        <authorList>
            <person name="Kushwaha B."/>
            <person name="Kumar R."/>
            <person name="Das P."/>
            <person name="Joshi C.G."/>
            <person name="Kumar D."/>
            <person name="Nagpure N.S."/>
            <person name="Pandey M."/>
            <person name="Agarwal S."/>
            <person name="Srivastava S."/>
            <person name="Singh M."/>
            <person name="Sahoo L."/>
            <person name="Jayasankar P."/>
            <person name="Meher P.K."/>
            <person name="Koringa P.G."/>
            <person name="Iquebal M.A."/>
            <person name="Das S.P."/>
            <person name="Bit A."/>
            <person name="Patnaik S."/>
            <person name="Patel N."/>
            <person name="Shah T.M."/>
            <person name="Hinsu A."/>
            <person name="Jena J.K."/>
        </authorList>
    </citation>
    <scope>NUCLEOTIDE SEQUENCE</scope>
    <source>
        <strain evidence="1">CIFAMagur01</strain>
        <tissue evidence="1">Testis</tissue>
    </source>
</reference>
<comment type="caution">
    <text evidence="1">The sequence shown here is derived from an EMBL/GenBank/DDBJ whole genome shotgun (WGS) entry which is preliminary data.</text>
</comment>
<name>A0A8J4UT54_CLAMG</name>
<evidence type="ECO:0000313" key="2">
    <source>
        <dbReference type="Proteomes" id="UP000727407"/>
    </source>
</evidence>
<sequence>MNTVVAVKPQLNYYLYSNRTYGTEESSLIGYEKILISHLRSTQVIPCSLHRGRSGR</sequence>
<dbReference type="Proteomes" id="UP000727407">
    <property type="component" value="Unassembled WGS sequence"/>
</dbReference>
<accession>A0A8J4UT54</accession>
<organism evidence="1 2">
    <name type="scientific">Clarias magur</name>
    <name type="common">Asian catfish</name>
    <name type="synonym">Macropteronotus magur</name>
    <dbReference type="NCBI Taxonomy" id="1594786"/>
    <lineage>
        <taxon>Eukaryota</taxon>
        <taxon>Metazoa</taxon>
        <taxon>Chordata</taxon>
        <taxon>Craniata</taxon>
        <taxon>Vertebrata</taxon>
        <taxon>Euteleostomi</taxon>
        <taxon>Actinopterygii</taxon>
        <taxon>Neopterygii</taxon>
        <taxon>Teleostei</taxon>
        <taxon>Ostariophysi</taxon>
        <taxon>Siluriformes</taxon>
        <taxon>Clariidae</taxon>
        <taxon>Clarias</taxon>
    </lineage>
</organism>
<proteinExistence type="predicted"/>
<evidence type="ECO:0000313" key="1">
    <source>
        <dbReference type="EMBL" id="KAF5905272.1"/>
    </source>
</evidence>
<keyword evidence="2" id="KW-1185">Reference proteome</keyword>
<protein>
    <submittedName>
        <fullName evidence="1">Putative WD repeat-containing protein C3D6.12</fullName>
    </submittedName>
</protein>
<dbReference type="EMBL" id="QNUK01000047">
    <property type="protein sequence ID" value="KAF5905272.1"/>
    <property type="molecule type" value="Genomic_DNA"/>
</dbReference>
<gene>
    <name evidence="1" type="primary">spbc3d6.12</name>
    <name evidence="1" type="ORF">DAT39_005052</name>
</gene>
<dbReference type="AlphaFoldDB" id="A0A8J4UT54"/>